<dbReference type="InterPro" id="IPR013830">
    <property type="entry name" value="SGNH_hydro"/>
</dbReference>
<feature type="domain" description="SGNH hydrolase-type esterase" evidence="1">
    <location>
        <begin position="51"/>
        <end position="211"/>
    </location>
</feature>
<evidence type="ECO:0000259" key="1">
    <source>
        <dbReference type="Pfam" id="PF13472"/>
    </source>
</evidence>
<dbReference type="Proteomes" id="UP001501295">
    <property type="component" value="Unassembled WGS sequence"/>
</dbReference>
<dbReference type="InterPro" id="IPR036514">
    <property type="entry name" value="SGNH_hydro_sf"/>
</dbReference>
<protein>
    <recommendedName>
        <fullName evidence="1">SGNH hydrolase-type esterase domain-containing protein</fullName>
    </recommendedName>
</protein>
<dbReference type="RefSeq" id="WP_345376101.1">
    <property type="nucleotide sequence ID" value="NZ_BAABLM010000004.1"/>
</dbReference>
<reference evidence="3" key="1">
    <citation type="journal article" date="2019" name="Int. J. Syst. Evol. Microbiol.">
        <title>The Global Catalogue of Microorganisms (GCM) 10K type strain sequencing project: providing services to taxonomists for standard genome sequencing and annotation.</title>
        <authorList>
            <consortium name="The Broad Institute Genomics Platform"/>
            <consortium name="The Broad Institute Genome Sequencing Center for Infectious Disease"/>
            <person name="Wu L."/>
            <person name="Ma J."/>
        </authorList>
    </citation>
    <scope>NUCLEOTIDE SEQUENCE [LARGE SCALE GENOMIC DNA]</scope>
    <source>
        <strain evidence="3">JCM 18956</strain>
    </source>
</reference>
<dbReference type="SUPFAM" id="SSF52266">
    <property type="entry name" value="SGNH hydrolase"/>
    <property type="match status" value="1"/>
</dbReference>
<evidence type="ECO:0000313" key="2">
    <source>
        <dbReference type="EMBL" id="GAA4678133.1"/>
    </source>
</evidence>
<organism evidence="2 3">
    <name type="scientific">Frondihabitans cladoniiphilus</name>
    <dbReference type="NCBI Taxonomy" id="715785"/>
    <lineage>
        <taxon>Bacteria</taxon>
        <taxon>Bacillati</taxon>
        <taxon>Actinomycetota</taxon>
        <taxon>Actinomycetes</taxon>
        <taxon>Micrococcales</taxon>
        <taxon>Microbacteriaceae</taxon>
        <taxon>Frondihabitans</taxon>
    </lineage>
</organism>
<gene>
    <name evidence="2" type="ORF">GCM10025780_23800</name>
</gene>
<sequence>MTSLDPLVRLFGRPLLRLSFALFKREIRRAPMPRDEPDGSIPGPHPERLVFIGDVLTGGYGVVTHDISTHARTAQLVAARRGRGVDWVARIDPTRLADELAVSDVLDLREADVAVVLLGVTDVLFLTRTDAWATALAAITDRLRRSAGPDCEVVFVAIPPLADFWPIPLPFRQLIRWQADRLNAATRDLVTQLPGVRYSEFPGLVGPARSRGPVSWRHLHDQWARGLTPLVIEALEERSADGGVSATA</sequence>
<dbReference type="Gene3D" id="3.40.50.1110">
    <property type="entry name" value="SGNH hydrolase"/>
    <property type="match status" value="1"/>
</dbReference>
<proteinExistence type="predicted"/>
<dbReference type="Pfam" id="PF13472">
    <property type="entry name" value="Lipase_GDSL_2"/>
    <property type="match status" value="1"/>
</dbReference>
<evidence type="ECO:0000313" key="3">
    <source>
        <dbReference type="Proteomes" id="UP001501295"/>
    </source>
</evidence>
<comment type="caution">
    <text evidence="2">The sequence shown here is derived from an EMBL/GenBank/DDBJ whole genome shotgun (WGS) entry which is preliminary data.</text>
</comment>
<accession>A0ABP8W221</accession>
<name>A0ABP8W221_9MICO</name>
<dbReference type="EMBL" id="BAABLM010000004">
    <property type="protein sequence ID" value="GAA4678133.1"/>
    <property type="molecule type" value="Genomic_DNA"/>
</dbReference>
<keyword evidence="3" id="KW-1185">Reference proteome</keyword>